<dbReference type="Proteomes" id="UP000290624">
    <property type="component" value="Unassembled WGS sequence"/>
</dbReference>
<protein>
    <submittedName>
        <fullName evidence="1">Uncharacterized protein</fullName>
    </submittedName>
</protein>
<keyword evidence="2" id="KW-1185">Reference proteome</keyword>
<evidence type="ECO:0000313" key="1">
    <source>
        <dbReference type="EMBL" id="RXW31502.1"/>
    </source>
</evidence>
<organism evidence="1 2">
    <name type="scientific">Propioniciclava flava</name>
    <dbReference type="NCBI Taxonomy" id="2072026"/>
    <lineage>
        <taxon>Bacteria</taxon>
        <taxon>Bacillati</taxon>
        <taxon>Actinomycetota</taxon>
        <taxon>Actinomycetes</taxon>
        <taxon>Propionibacteriales</taxon>
        <taxon>Propionibacteriaceae</taxon>
        <taxon>Propioniciclava</taxon>
    </lineage>
</organism>
<comment type="caution">
    <text evidence="1">The sequence shown here is derived from an EMBL/GenBank/DDBJ whole genome shotgun (WGS) entry which is preliminary data.</text>
</comment>
<reference evidence="1 2" key="1">
    <citation type="submission" date="2018-01" db="EMBL/GenBank/DDBJ databases">
        <title>Lactibacter flavus gen. nov., sp. nov., a novel bacterium of the family Propionibacteriaceae isolated from raw milk and dairy products.</title>
        <authorList>
            <person name="Wenning M."/>
            <person name="Breitenwieser F."/>
            <person name="Huptas C."/>
            <person name="von Neubeck M."/>
            <person name="Busse H.-J."/>
            <person name="Scherer S."/>
        </authorList>
    </citation>
    <scope>NUCLEOTIDE SEQUENCE [LARGE SCALE GENOMIC DNA]</scope>
    <source>
        <strain evidence="1 2">VG341</strain>
    </source>
</reference>
<dbReference type="EMBL" id="PPCV01000008">
    <property type="protein sequence ID" value="RXW31502.1"/>
    <property type="molecule type" value="Genomic_DNA"/>
</dbReference>
<name>A0A4Q2EG27_9ACTN</name>
<accession>A0A4Q2EG27</accession>
<gene>
    <name evidence="1" type="ORF">C1706_11530</name>
</gene>
<evidence type="ECO:0000313" key="2">
    <source>
        <dbReference type="Proteomes" id="UP000290624"/>
    </source>
</evidence>
<proteinExistence type="predicted"/>
<dbReference type="AlphaFoldDB" id="A0A4Q2EG27"/>
<sequence>MMSLVFLMAVVMAVTLAAVIAIVVSRRGLPRVNRLHPQQIAAAGPQSFDAQFWRPGTRAVQAGFGRLTVVGDLLTFRPDDAGGAPFTVHASEVHARPLEGGAGGALWLWTPETGDLHGVLSYDYIDRLGRATGADPRERLATAEFLEVVRALGGRI</sequence>